<reference evidence="1 2" key="1">
    <citation type="journal article" date="2015" name="Stand. Genomic Sci.">
        <title>Genomic Encyclopedia of Bacterial and Archaeal Type Strains, Phase III: the genomes of soil and plant-associated and newly described type strains.</title>
        <authorList>
            <person name="Whitman W.B."/>
            <person name="Woyke T."/>
            <person name="Klenk H.P."/>
            <person name="Zhou Y."/>
            <person name="Lilburn T.G."/>
            <person name="Beck B.J."/>
            <person name="De Vos P."/>
            <person name="Vandamme P."/>
            <person name="Eisen J.A."/>
            <person name="Garrity G."/>
            <person name="Hugenholtz P."/>
            <person name="Kyrpides N.C."/>
        </authorList>
    </citation>
    <scope>NUCLEOTIDE SEQUENCE [LARGE SCALE GENOMIC DNA]</scope>
    <source>
        <strain evidence="1 2">CGMCC 1.6858</strain>
    </source>
</reference>
<protein>
    <submittedName>
        <fullName evidence="1">Uncharacterized protein</fullName>
    </submittedName>
</protein>
<gene>
    <name evidence="1" type="ORF">IQ22_04625</name>
</gene>
<dbReference type="AlphaFoldDB" id="A0A562PM41"/>
<dbReference type="EMBL" id="VLKY01000038">
    <property type="protein sequence ID" value="TWI45535.1"/>
    <property type="molecule type" value="Genomic_DNA"/>
</dbReference>
<organism evidence="1 2">
    <name type="scientific">Pseudomonas duriflava</name>
    <dbReference type="NCBI Taxonomy" id="459528"/>
    <lineage>
        <taxon>Bacteria</taxon>
        <taxon>Pseudomonadati</taxon>
        <taxon>Pseudomonadota</taxon>
        <taxon>Gammaproteobacteria</taxon>
        <taxon>Pseudomonadales</taxon>
        <taxon>Pseudomonadaceae</taxon>
        <taxon>Pseudomonas</taxon>
    </lineage>
</organism>
<evidence type="ECO:0000313" key="2">
    <source>
        <dbReference type="Proteomes" id="UP000316905"/>
    </source>
</evidence>
<accession>A0A562PM41</accession>
<name>A0A562PM41_9PSED</name>
<sequence>MSKMTNVGAQKRPSCLLLNVSSDNVKAATNPLNNQRVLGLVWFQAIHQT</sequence>
<dbReference type="Proteomes" id="UP000316905">
    <property type="component" value="Unassembled WGS sequence"/>
</dbReference>
<comment type="caution">
    <text evidence="1">The sequence shown here is derived from an EMBL/GenBank/DDBJ whole genome shotgun (WGS) entry which is preliminary data.</text>
</comment>
<proteinExistence type="predicted"/>
<keyword evidence="2" id="KW-1185">Reference proteome</keyword>
<evidence type="ECO:0000313" key="1">
    <source>
        <dbReference type="EMBL" id="TWI45535.1"/>
    </source>
</evidence>